<evidence type="ECO:0000313" key="6">
    <source>
        <dbReference type="EMBL" id="KZS89835.1"/>
    </source>
</evidence>
<evidence type="ECO:0000256" key="4">
    <source>
        <dbReference type="SAM" id="MobiDB-lite"/>
    </source>
</evidence>
<comment type="similarity">
    <text evidence="1">Belongs to the shugoshin family.</text>
</comment>
<reference evidence="6 7" key="1">
    <citation type="journal article" date="2016" name="Mol. Biol. Evol.">
        <title>Comparative Genomics of Early-Diverging Mushroom-Forming Fungi Provides Insights into the Origins of Lignocellulose Decay Capabilities.</title>
        <authorList>
            <person name="Nagy L.G."/>
            <person name="Riley R."/>
            <person name="Tritt A."/>
            <person name="Adam C."/>
            <person name="Daum C."/>
            <person name="Floudas D."/>
            <person name="Sun H."/>
            <person name="Yadav J.S."/>
            <person name="Pangilinan J."/>
            <person name="Larsson K.H."/>
            <person name="Matsuura K."/>
            <person name="Barry K."/>
            <person name="Labutti K."/>
            <person name="Kuo R."/>
            <person name="Ohm R.A."/>
            <person name="Bhattacharya S.S."/>
            <person name="Shirouzu T."/>
            <person name="Yoshinaga Y."/>
            <person name="Martin F.M."/>
            <person name="Grigoriev I.V."/>
            <person name="Hibbett D.S."/>
        </authorList>
    </citation>
    <scope>NUCLEOTIDE SEQUENCE [LARGE SCALE GENOMIC DNA]</scope>
    <source>
        <strain evidence="6 7">HHB9708</strain>
    </source>
</reference>
<dbReference type="GO" id="GO:0005634">
    <property type="term" value="C:nucleus"/>
    <property type="evidence" value="ECO:0007669"/>
    <property type="project" value="InterPro"/>
</dbReference>
<evidence type="ECO:0000259" key="5">
    <source>
        <dbReference type="Pfam" id="PF07557"/>
    </source>
</evidence>
<keyword evidence="7" id="KW-1185">Reference proteome</keyword>
<dbReference type="Pfam" id="PF07557">
    <property type="entry name" value="Shugoshin_C"/>
    <property type="match status" value="1"/>
</dbReference>
<gene>
    <name evidence="6" type="ORF">SISNIDRAFT_488996</name>
</gene>
<dbReference type="GO" id="GO:0000775">
    <property type="term" value="C:chromosome, centromeric region"/>
    <property type="evidence" value="ECO:0007669"/>
    <property type="project" value="InterPro"/>
</dbReference>
<evidence type="ECO:0000256" key="2">
    <source>
        <dbReference type="ARBA" id="ARBA00022829"/>
    </source>
</evidence>
<feature type="compositionally biased region" description="Low complexity" evidence="4">
    <location>
        <begin position="278"/>
        <end position="326"/>
    </location>
</feature>
<feature type="region of interest" description="Disordered" evidence="4">
    <location>
        <begin position="148"/>
        <end position="226"/>
    </location>
</feature>
<feature type="compositionally biased region" description="Acidic residues" evidence="4">
    <location>
        <begin position="416"/>
        <end position="432"/>
    </location>
</feature>
<name>A0A164QP67_9AGAM</name>
<feature type="compositionally biased region" description="Basic and acidic residues" evidence="4">
    <location>
        <begin position="248"/>
        <end position="274"/>
    </location>
</feature>
<dbReference type="Proteomes" id="UP000076722">
    <property type="component" value="Unassembled WGS sequence"/>
</dbReference>
<sequence>MSRRNSRSNPTEFDALLEFETFKKKYLIVNRHITKLNSTLSVRVEELNAQIGELYGENLRLKAENVALTVQLKREKGKMRNLMAEAELATEQLMRQISSLRHSFSISHHSPFPDEPQRSRATRPSTNPPPRISRPPAFEQIHEVLAEEGDNEAEDDDEEPTPTRPPSRRLGDSRLPRLVIEPSNGESSAVSIDKKKAMRRQSGLLEHIPRPASPLAMSPTTPVPVAELGPLREDEEAEVLALVDPKPKVMKPKDIPKIVPPEKVERVVPERLKDVTNSSGNPRSSSSSTLQLPPTPSTVSSSPISLFSPASSAATCTPLTTPATTPKPSPIYLNTPVSADPPSRYTSVDEAPSEDKTNTITASGSRERRARKSVNYAEPKLNTKMRKPSPPPSPLPTVGSSVKRKKPPLFHGTTSADDDAGAEGDAEVDGDTDGSISKPIRMHGRRRSGGGSLGVVPIGVGAGGLKIDTGADTLDGAGRRHSTAS</sequence>
<organism evidence="6 7">
    <name type="scientific">Sistotremastrum niveocremeum HHB9708</name>
    <dbReference type="NCBI Taxonomy" id="1314777"/>
    <lineage>
        <taxon>Eukaryota</taxon>
        <taxon>Fungi</taxon>
        <taxon>Dikarya</taxon>
        <taxon>Basidiomycota</taxon>
        <taxon>Agaricomycotina</taxon>
        <taxon>Agaricomycetes</taxon>
        <taxon>Sistotremastrales</taxon>
        <taxon>Sistotremastraceae</taxon>
        <taxon>Sertulicium</taxon>
        <taxon>Sertulicium niveocremeum</taxon>
    </lineage>
</organism>
<feature type="region of interest" description="Disordered" evidence="4">
    <location>
        <begin position="248"/>
        <end position="485"/>
    </location>
</feature>
<dbReference type="STRING" id="1314777.A0A164QP67"/>
<protein>
    <recommendedName>
        <fullName evidence="5">Shugoshin C-terminal domain-containing protein</fullName>
    </recommendedName>
</protein>
<dbReference type="EMBL" id="KV419425">
    <property type="protein sequence ID" value="KZS89835.1"/>
    <property type="molecule type" value="Genomic_DNA"/>
</dbReference>
<evidence type="ECO:0000256" key="1">
    <source>
        <dbReference type="ARBA" id="ARBA00010845"/>
    </source>
</evidence>
<dbReference type="GO" id="GO:0045132">
    <property type="term" value="P:meiotic chromosome segregation"/>
    <property type="evidence" value="ECO:0007669"/>
    <property type="project" value="InterPro"/>
</dbReference>
<dbReference type="AlphaFoldDB" id="A0A164QP67"/>
<evidence type="ECO:0000313" key="7">
    <source>
        <dbReference type="Proteomes" id="UP000076722"/>
    </source>
</evidence>
<dbReference type="InterPro" id="IPR011515">
    <property type="entry name" value="Shugoshin_C"/>
</dbReference>
<feature type="compositionally biased region" description="Acidic residues" evidence="4">
    <location>
        <begin position="148"/>
        <end position="160"/>
    </location>
</feature>
<feature type="domain" description="Shugoshin C-terminal" evidence="5">
    <location>
        <begin position="366"/>
        <end position="387"/>
    </location>
</feature>
<evidence type="ECO:0000256" key="3">
    <source>
        <dbReference type="SAM" id="Coils"/>
    </source>
</evidence>
<keyword evidence="2" id="KW-0159">Chromosome partition</keyword>
<keyword evidence="3" id="KW-0175">Coiled coil</keyword>
<accession>A0A164QP67</accession>
<dbReference type="OrthoDB" id="5394106at2759"/>
<proteinExistence type="inferred from homology"/>
<feature type="coiled-coil region" evidence="3">
    <location>
        <begin position="44"/>
        <end position="103"/>
    </location>
</feature>
<feature type="region of interest" description="Disordered" evidence="4">
    <location>
        <begin position="105"/>
        <end position="136"/>
    </location>
</feature>